<dbReference type="Proteomes" id="UP001291623">
    <property type="component" value="Unassembled WGS sequence"/>
</dbReference>
<accession>A0AAE1VLK0</accession>
<sequence>MRRDPYAQLVEDAQQKTIKIQGVIDELEEEMSSMDNVDEIIRKFSNKRRIQSSSSSYKEGDLPTNRMNRRRERGVLPLAPSNAPRKVGVRNKERILVAFDSILANGDSIDSRTAGTQTTAPTDLVTPVTRTAIRVGGNSIPIAFSKTFGICLANKPSLPHIDSIAPGKRDESSKPASSASIRGAADPIHSKGEQSNSECKAGEEIWIAPKAMPFAPKCHSRICKS</sequence>
<keyword evidence="3" id="KW-1185">Reference proteome</keyword>
<evidence type="ECO:0000313" key="2">
    <source>
        <dbReference type="EMBL" id="KAK4364555.1"/>
    </source>
</evidence>
<feature type="region of interest" description="Disordered" evidence="1">
    <location>
        <begin position="162"/>
        <end position="199"/>
    </location>
</feature>
<gene>
    <name evidence="2" type="ORF">RND71_015913</name>
</gene>
<dbReference type="AlphaFoldDB" id="A0AAE1VLK0"/>
<comment type="caution">
    <text evidence="2">The sequence shown here is derived from an EMBL/GenBank/DDBJ whole genome shotgun (WGS) entry which is preliminary data.</text>
</comment>
<name>A0AAE1VLK0_9SOLA</name>
<organism evidence="2 3">
    <name type="scientific">Anisodus tanguticus</name>
    <dbReference type="NCBI Taxonomy" id="243964"/>
    <lineage>
        <taxon>Eukaryota</taxon>
        <taxon>Viridiplantae</taxon>
        <taxon>Streptophyta</taxon>
        <taxon>Embryophyta</taxon>
        <taxon>Tracheophyta</taxon>
        <taxon>Spermatophyta</taxon>
        <taxon>Magnoliopsida</taxon>
        <taxon>eudicotyledons</taxon>
        <taxon>Gunneridae</taxon>
        <taxon>Pentapetalae</taxon>
        <taxon>asterids</taxon>
        <taxon>lamiids</taxon>
        <taxon>Solanales</taxon>
        <taxon>Solanaceae</taxon>
        <taxon>Solanoideae</taxon>
        <taxon>Hyoscyameae</taxon>
        <taxon>Anisodus</taxon>
    </lineage>
</organism>
<evidence type="ECO:0000256" key="1">
    <source>
        <dbReference type="SAM" id="MobiDB-lite"/>
    </source>
</evidence>
<evidence type="ECO:0000313" key="3">
    <source>
        <dbReference type="Proteomes" id="UP001291623"/>
    </source>
</evidence>
<reference evidence="2" key="1">
    <citation type="submission" date="2023-12" db="EMBL/GenBank/DDBJ databases">
        <title>Genome assembly of Anisodus tanguticus.</title>
        <authorList>
            <person name="Wang Y.-J."/>
        </authorList>
    </citation>
    <scope>NUCLEOTIDE SEQUENCE</scope>
    <source>
        <strain evidence="2">KB-2021</strain>
        <tissue evidence="2">Leaf</tissue>
    </source>
</reference>
<dbReference type="EMBL" id="JAVYJV010000008">
    <property type="protein sequence ID" value="KAK4364555.1"/>
    <property type="molecule type" value="Genomic_DNA"/>
</dbReference>
<proteinExistence type="predicted"/>
<protein>
    <submittedName>
        <fullName evidence="2">Uncharacterized protein</fullName>
    </submittedName>
</protein>